<evidence type="ECO:0000313" key="2">
    <source>
        <dbReference type="EMBL" id="MBB2900089.1"/>
    </source>
</evidence>
<dbReference type="RefSeq" id="WP_012084423.1">
    <property type="nucleotide sequence ID" value="NZ_JACHVY010000001.1"/>
</dbReference>
<dbReference type="EMBL" id="JACHVY010000001">
    <property type="protein sequence ID" value="MBB2900089.1"/>
    <property type="molecule type" value="Genomic_DNA"/>
</dbReference>
<proteinExistence type="predicted"/>
<reference evidence="2 3" key="1">
    <citation type="submission" date="2020-08" db="EMBL/GenBank/DDBJ databases">
        <title>The Agave Microbiome: Exploring the role of microbial communities in plant adaptations to desert environments.</title>
        <authorList>
            <person name="Partida-Martinez L.P."/>
        </authorList>
    </citation>
    <scope>NUCLEOTIDE SEQUENCE [LARGE SCALE GENOMIC DNA]</scope>
    <source>
        <strain evidence="2 3">AS2.23</strain>
    </source>
</reference>
<name>A0A7W4TJJ3_KINRA</name>
<gene>
    <name evidence="2" type="ORF">FHR75_000877</name>
</gene>
<sequence>MDETRSEPVVSGRDYSVDDVRGRPATGLGDFEGETSFSLTRGPHRHEVVGVGTVVDGMALVHEKQGVHGGGLDVRVWQVTAAPGGFAAQHVAEF</sequence>
<protein>
    <submittedName>
        <fullName evidence="2">Uncharacterized protein</fullName>
    </submittedName>
</protein>
<dbReference type="AlphaFoldDB" id="A0A7W4TJJ3"/>
<comment type="caution">
    <text evidence="2">The sequence shown here is derived from an EMBL/GenBank/DDBJ whole genome shotgun (WGS) entry which is preliminary data.</text>
</comment>
<evidence type="ECO:0000256" key="1">
    <source>
        <dbReference type="SAM" id="MobiDB-lite"/>
    </source>
</evidence>
<dbReference type="Proteomes" id="UP000533269">
    <property type="component" value="Unassembled WGS sequence"/>
</dbReference>
<evidence type="ECO:0000313" key="3">
    <source>
        <dbReference type="Proteomes" id="UP000533269"/>
    </source>
</evidence>
<feature type="region of interest" description="Disordered" evidence="1">
    <location>
        <begin position="1"/>
        <end position="39"/>
    </location>
</feature>
<accession>A0A7W4TJJ3</accession>
<reference evidence="2 3" key="2">
    <citation type="submission" date="2020-08" db="EMBL/GenBank/DDBJ databases">
        <authorList>
            <person name="Partida-Martinez L."/>
            <person name="Huntemann M."/>
            <person name="Clum A."/>
            <person name="Wang J."/>
            <person name="Palaniappan K."/>
            <person name="Ritter S."/>
            <person name="Chen I.-M."/>
            <person name="Stamatis D."/>
            <person name="Reddy T."/>
            <person name="O'Malley R."/>
            <person name="Daum C."/>
            <person name="Shapiro N."/>
            <person name="Ivanova N."/>
            <person name="Kyrpides N."/>
            <person name="Woyke T."/>
        </authorList>
    </citation>
    <scope>NUCLEOTIDE SEQUENCE [LARGE SCALE GENOMIC DNA]</scope>
    <source>
        <strain evidence="2 3">AS2.23</strain>
    </source>
</reference>
<organism evidence="2 3">
    <name type="scientific">Kineococcus radiotolerans</name>
    <dbReference type="NCBI Taxonomy" id="131568"/>
    <lineage>
        <taxon>Bacteria</taxon>
        <taxon>Bacillati</taxon>
        <taxon>Actinomycetota</taxon>
        <taxon>Actinomycetes</taxon>
        <taxon>Kineosporiales</taxon>
        <taxon>Kineosporiaceae</taxon>
        <taxon>Kineococcus</taxon>
    </lineage>
</organism>